<sequence>MLAIENLILIILYYNQLSFDHLIKCCRRIKSVMNNQKFELYHSYFLEHSIPPQIICCLLLLFKQQINIPGIEESKVKYWKKFFDKESLTKKIPNTGSSTLILSLVQVQNYFMSGDLYNFSRLRQDLSFYRTIN</sequence>
<reference evidence="1 2" key="1">
    <citation type="journal article" date="2018" name="Sci. Rep.">
        <title>Genomic signatures of local adaptation to the degree of environmental predictability in rotifers.</title>
        <authorList>
            <person name="Franch-Gras L."/>
            <person name="Hahn C."/>
            <person name="Garcia-Roger E.M."/>
            <person name="Carmona M.J."/>
            <person name="Serra M."/>
            <person name="Gomez A."/>
        </authorList>
    </citation>
    <scope>NUCLEOTIDE SEQUENCE [LARGE SCALE GENOMIC DNA]</scope>
    <source>
        <strain evidence="1">HYR1</strain>
    </source>
</reference>
<protein>
    <submittedName>
        <fullName evidence="1">Uncharacterized protein</fullName>
    </submittedName>
</protein>
<comment type="caution">
    <text evidence="1">The sequence shown here is derived from an EMBL/GenBank/DDBJ whole genome shotgun (WGS) entry which is preliminary data.</text>
</comment>
<evidence type="ECO:0000313" key="2">
    <source>
        <dbReference type="Proteomes" id="UP000276133"/>
    </source>
</evidence>
<gene>
    <name evidence="1" type="ORF">BpHYR1_003403</name>
</gene>
<proteinExistence type="predicted"/>
<organism evidence="1 2">
    <name type="scientific">Brachionus plicatilis</name>
    <name type="common">Marine rotifer</name>
    <name type="synonym">Brachionus muelleri</name>
    <dbReference type="NCBI Taxonomy" id="10195"/>
    <lineage>
        <taxon>Eukaryota</taxon>
        <taxon>Metazoa</taxon>
        <taxon>Spiralia</taxon>
        <taxon>Gnathifera</taxon>
        <taxon>Rotifera</taxon>
        <taxon>Eurotatoria</taxon>
        <taxon>Monogononta</taxon>
        <taxon>Pseudotrocha</taxon>
        <taxon>Ploima</taxon>
        <taxon>Brachionidae</taxon>
        <taxon>Brachionus</taxon>
    </lineage>
</organism>
<name>A0A3M7R1V7_BRAPC</name>
<dbReference type="EMBL" id="REGN01004431">
    <property type="protein sequence ID" value="RNA17566.1"/>
    <property type="molecule type" value="Genomic_DNA"/>
</dbReference>
<keyword evidence="2" id="KW-1185">Reference proteome</keyword>
<evidence type="ECO:0000313" key="1">
    <source>
        <dbReference type="EMBL" id="RNA17566.1"/>
    </source>
</evidence>
<dbReference type="Proteomes" id="UP000276133">
    <property type="component" value="Unassembled WGS sequence"/>
</dbReference>
<accession>A0A3M7R1V7</accession>
<dbReference type="AlphaFoldDB" id="A0A3M7R1V7"/>